<dbReference type="OrthoDB" id="422888at2"/>
<keyword evidence="1 3" id="KW-0853">WD repeat</keyword>
<dbReference type="PANTHER" id="PTHR19879:SF9">
    <property type="entry name" value="TRANSCRIPTION INITIATION FACTOR TFIID SUBUNIT 5"/>
    <property type="match status" value="1"/>
</dbReference>
<dbReference type="InterPro" id="IPR019775">
    <property type="entry name" value="WD40_repeat_CS"/>
</dbReference>
<name>B7JXK2_RIPO1</name>
<evidence type="ECO:0000313" key="5">
    <source>
        <dbReference type="Proteomes" id="UP000008204"/>
    </source>
</evidence>
<feature type="repeat" description="WD" evidence="3">
    <location>
        <begin position="235"/>
        <end position="276"/>
    </location>
</feature>
<dbReference type="InterPro" id="IPR020472">
    <property type="entry name" value="WD40_PAC1"/>
</dbReference>
<organism evidence="4 5">
    <name type="scientific">Rippkaea orientalis (strain PCC 8801 / RF-1)</name>
    <name type="common">Cyanothece sp. (strain PCC 8801)</name>
    <dbReference type="NCBI Taxonomy" id="41431"/>
    <lineage>
        <taxon>Bacteria</taxon>
        <taxon>Bacillati</taxon>
        <taxon>Cyanobacteriota</taxon>
        <taxon>Cyanophyceae</taxon>
        <taxon>Oscillatoriophycideae</taxon>
        <taxon>Chroococcales</taxon>
        <taxon>Aphanothecaceae</taxon>
        <taxon>Rippkaea</taxon>
        <taxon>Rippkaea orientalis</taxon>
    </lineage>
</organism>
<dbReference type="STRING" id="41431.PCC8801_0674"/>
<dbReference type="InterPro" id="IPR015943">
    <property type="entry name" value="WD40/YVTN_repeat-like_dom_sf"/>
</dbReference>
<dbReference type="KEGG" id="cyp:PCC8801_0674"/>
<dbReference type="InterPro" id="IPR036322">
    <property type="entry name" value="WD40_repeat_dom_sf"/>
</dbReference>
<feature type="repeat" description="WD" evidence="3">
    <location>
        <begin position="277"/>
        <end position="317"/>
    </location>
</feature>
<dbReference type="eggNOG" id="COG2319">
    <property type="taxonomic scope" value="Bacteria"/>
</dbReference>
<feature type="repeat" description="WD" evidence="3">
    <location>
        <begin position="318"/>
        <end position="353"/>
    </location>
</feature>
<dbReference type="EMBL" id="CP001287">
    <property type="protein sequence ID" value="ACK64759.1"/>
    <property type="molecule type" value="Genomic_DNA"/>
</dbReference>
<dbReference type="SUPFAM" id="SSF50978">
    <property type="entry name" value="WD40 repeat-like"/>
    <property type="match status" value="1"/>
</dbReference>
<reference evidence="5" key="1">
    <citation type="journal article" date="2011" name="MBio">
        <title>Novel metabolic attributes of the genus Cyanothece, comprising a group of unicellular nitrogen-fixing Cyanobacteria.</title>
        <authorList>
            <person name="Bandyopadhyay A."/>
            <person name="Elvitigala T."/>
            <person name="Welsh E."/>
            <person name="Stockel J."/>
            <person name="Liberton M."/>
            <person name="Min H."/>
            <person name="Sherman L.A."/>
            <person name="Pakrasi H.B."/>
        </authorList>
    </citation>
    <scope>NUCLEOTIDE SEQUENCE [LARGE SCALE GENOMIC DNA]</scope>
    <source>
        <strain evidence="5">PCC 8801</strain>
    </source>
</reference>
<evidence type="ECO:0000256" key="1">
    <source>
        <dbReference type="ARBA" id="ARBA00022574"/>
    </source>
</evidence>
<dbReference type="HOGENOM" id="CLU_000288_57_33_3"/>
<dbReference type="CDD" id="cd00200">
    <property type="entry name" value="WD40"/>
    <property type="match status" value="1"/>
</dbReference>
<dbReference type="Pfam" id="PF00400">
    <property type="entry name" value="WD40"/>
    <property type="match status" value="7"/>
</dbReference>
<dbReference type="RefSeq" id="WP_012594035.1">
    <property type="nucleotide sequence ID" value="NC_011726.1"/>
</dbReference>
<evidence type="ECO:0000256" key="3">
    <source>
        <dbReference type="PROSITE-ProRule" id="PRU00221"/>
    </source>
</evidence>
<gene>
    <name evidence="4" type="ordered locus">PCC8801_0674</name>
</gene>
<feature type="repeat" description="WD" evidence="3">
    <location>
        <begin position="110"/>
        <end position="142"/>
    </location>
</feature>
<dbReference type="PROSITE" id="PS50082">
    <property type="entry name" value="WD_REPEATS_2"/>
    <property type="match status" value="5"/>
</dbReference>
<feature type="repeat" description="WD" evidence="3">
    <location>
        <begin position="193"/>
        <end position="234"/>
    </location>
</feature>
<dbReference type="Gene3D" id="2.130.10.10">
    <property type="entry name" value="YVTN repeat-like/Quinoprotein amine dehydrogenase"/>
    <property type="match status" value="3"/>
</dbReference>
<dbReference type="PRINTS" id="PR00320">
    <property type="entry name" value="GPROTEINBRPT"/>
</dbReference>
<accession>B7JXK2</accession>
<dbReference type="PROSITE" id="PS00678">
    <property type="entry name" value="WD_REPEATS_1"/>
    <property type="match status" value="2"/>
</dbReference>
<proteinExistence type="predicted"/>
<dbReference type="SMART" id="SM00320">
    <property type="entry name" value="WD40"/>
    <property type="match status" value="7"/>
</dbReference>
<dbReference type="PROSITE" id="PS50294">
    <property type="entry name" value="WD_REPEATS_REGION"/>
    <property type="match status" value="4"/>
</dbReference>
<dbReference type="PANTHER" id="PTHR19879">
    <property type="entry name" value="TRANSCRIPTION INITIATION FACTOR TFIID"/>
    <property type="match status" value="1"/>
</dbReference>
<sequence>MLNPLKILPKSQSYWGLFTAIALLTLPSWPLPSNAQVETDQPLEISQFENRLRTKNADKVILRHVLTGHTTPIRSLLFSRDSSTLISGGGTNEPFLKFWSVRDGEETDTLRAQSSAILALAMSPNGKVLITSGEDTDLHFWQWPELENKISFFDNYYYVLSLAVTPDSQLVVSGALDGIRVWSLDPPHLLYTLTGFGSRSYALAMHPNAYLLASGDDQGRVRFWNLRERTLISEFSAHDQPISGLAITPDSRSVVTASHDGTVKIWDITTGEMMYTLSGHKGRIEQIALSPDGQVIASASNDGIRLWSVRSGEMLAHLREHKDWVKSLAFSPNGRFLASGGLDRTIYLWEISSTLSDVSTSQN</sequence>
<evidence type="ECO:0000256" key="2">
    <source>
        <dbReference type="ARBA" id="ARBA00022737"/>
    </source>
</evidence>
<dbReference type="InterPro" id="IPR001680">
    <property type="entry name" value="WD40_rpt"/>
</dbReference>
<dbReference type="AlphaFoldDB" id="B7JXK2"/>
<keyword evidence="5" id="KW-1185">Reference proteome</keyword>
<dbReference type="Proteomes" id="UP000008204">
    <property type="component" value="Chromosome"/>
</dbReference>
<keyword evidence="2" id="KW-0677">Repeat</keyword>
<evidence type="ECO:0000313" key="4">
    <source>
        <dbReference type="EMBL" id="ACK64759.1"/>
    </source>
</evidence>
<protein>
    <submittedName>
        <fullName evidence="4">WD-40 repeat protein</fullName>
    </submittedName>
</protein>